<feature type="domain" description="Nudix hydrolase" evidence="1">
    <location>
        <begin position="34"/>
        <end position="172"/>
    </location>
</feature>
<dbReference type="Pfam" id="PF00293">
    <property type="entry name" value="NUDIX"/>
    <property type="match status" value="1"/>
</dbReference>
<accession>A0A6G1J1Z2</accession>
<dbReference type="InterPro" id="IPR015797">
    <property type="entry name" value="NUDIX_hydrolase-like_dom_sf"/>
</dbReference>
<gene>
    <name evidence="2" type="ORF">K458DRAFT_418096</name>
</gene>
<keyword evidence="3" id="KW-1185">Reference proteome</keyword>
<organism evidence="2 3">
    <name type="scientific">Lentithecium fluviatile CBS 122367</name>
    <dbReference type="NCBI Taxonomy" id="1168545"/>
    <lineage>
        <taxon>Eukaryota</taxon>
        <taxon>Fungi</taxon>
        <taxon>Dikarya</taxon>
        <taxon>Ascomycota</taxon>
        <taxon>Pezizomycotina</taxon>
        <taxon>Dothideomycetes</taxon>
        <taxon>Pleosporomycetidae</taxon>
        <taxon>Pleosporales</taxon>
        <taxon>Massarineae</taxon>
        <taxon>Lentitheciaceae</taxon>
        <taxon>Lentithecium</taxon>
    </lineage>
</organism>
<dbReference type="EMBL" id="MU005581">
    <property type="protein sequence ID" value="KAF2684532.1"/>
    <property type="molecule type" value="Genomic_DNA"/>
</dbReference>
<dbReference type="Proteomes" id="UP000799291">
    <property type="component" value="Unassembled WGS sequence"/>
</dbReference>
<evidence type="ECO:0000313" key="3">
    <source>
        <dbReference type="Proteomes" id="UP000799291"/>
    </source>
</evidence>
<sequence>MATEITNPPPFEYPASLQEYMIPEKEYFKQHPEYQALCTGIVVFDKQGKLLLVQRASTEKAFPDFWEIPGGKVDDTDETLLHGAVRELKEETGLEATRIVRKVSEFWFDDRKVDGRVPRWVKHIFEMEVKDLGSIKVDPVEHQAYLFASEEDVIKEKAGDVELKYITPDNKVIKLEAFRHRRKETGA</sequence>
<reference evidence="2" key="1">
    <citation type="journal article" date="2020" name="Stud. Mycol.">
        <title>101 Dothideomycetes genomes: a test case for predicting lifestyles and emergence of pathogens.</title>
        <authorList>
            <person name="Haridas S."/>
            <person name="Albert R."/>
            <person name="Binder M."/>
            <person name="Bloem J."/>
            <person name="Labutti K."/>
            <person name="Salamov A."/>
            <person name="Andreopoulos B."/>
            <person name="Baker S."/>
            <person name="Barry K."/>
            <person name="Bills G."/>
            <person name="Bluhm B."/>
            <person name="Cannon C."/>
            <person name="Castanera R."/>
            <person name="Culley D."/>
            <person name="Daum C."/>
            <person name="Ezra D."/>
            <person name="Gonzalez J."/>
            <person name="Henrissat B."/>
            <person name="Kuo A."/>
            <person name="Liang C."/>
            <person name="Lipzen A."/>
            <person name="Lutzoni F."/>
            <person name="Magnuson J."/>
            <person name="Mondo S."/>
            <person name="Nolan M."/>
            <person name="Ohm R."/>
            <person name="Pangilinan J."/>
            <person name="Park H.-J."/>
            <person name="Ramirez L."/>
            <person name="Alfaro M."/>
            <person name="Sun H."/>
            <person name="Tritt A."/>
            <person name="Yoshinaga Y."/>
            <person name="Zwiers L.-H."/>
            <person name="Turgeon B."/>
            <person name="Goodwin S."/>
            <person name="Spatafora J."/>
            <person name="Crous P."/>
            <person name="Grigoriev I."/>
        </authorList>
    </citation>
    <scope>NUCLEOTIDE SEQUENCE</scope>
    <source>
        <strain evidence="2">CBS 122367</strain>
    </source>
</reference>
<name>A0A6G1J1Z2_9PLEO</name>
<dbReference type="AlphaFoldDB" id="A0A6G1J1Z2"/>
<dbReference type="CDD" id="cd02883">
    <property type="entry name" value="NUDIX_Hydrolase"/>
    <property type="match status" value="1"/>
</dbReference>
<dbReference type="InterPro" id="IPR000086">
    <property type="entry name" value="NUDIX_hydrolase_dom"/>
</dbReference>
<proteinExistence type="predicted"/>
<dbReference type="OrthoDB" id="276276at2759"/>
<dbReference type="PROSITE" id="PS51462">
    <property type="entry name" value="NUDIX"/>
    <property type="match status" value="1"/>
</dbReference>
<dbReference type="SUPFAM" id="SSF55811">
    <property type="entry name" value="Nudix"/>
    <property type="match status" value="1"/>
</dbReference>
<evidence type="ECO:0000313" key="2">
    <source>
        <dbReference type="EMBL" id="KAF2684532.1"/>
    </source>
</evidence>
<evidence type="ECO:0000259" key="1">
    <source>
        <dbReference type="PROSITE" id="PS51462"/>
    </source>
</evidence>
<dbReference type="PANTHER" id="PTHR43736:SF1">
    <property type="entry name" value="DIHYDRONEOPTERIN TRIPHOSPHATE DIPHOSPHATASE"/>
    <property type="match status" value="1"/>
</dbReference>
<dbReference type="Gene3D" id="3.90.79.10">
    <property type="entry name" value="Nucleoside Triphosphate Pyrophosphohydrolase"/>
    <property type="match status" value="1"/>
</dbReference>
<protein>
    <recommendedName>
        <fullName evidence="1">Nudix hydrolase domain-containing protein</fullName>
    </recommendedName>
</protein>
<dbReference type="PANTHER" id="PTHR43736">
    <property type="entry name" value="ADP-RIBOSE PYROPHOSPHATASE"/>
    <property type="match status" value="1"/>
</dbReference>